<dbReference type="Proteomes" id="UP000233524">
    <property type="component" value="Unassembled WGS sequence"/>
</dbReference>
<gene>
    <name evidence="1" type="ORF">jhhlp_000617</name>
</gene>
<dbReference type="AlphaFoldDB" id="A0A2N3NJ87"/>
<dbReference type="Pfam" id="PF00106">
    <property type="entry name" value="adh_short"/>
    <property type="match status" value="1"/>
</dbReference>
<dbReference type="STRING" id="41688.A0A2N3NJ87"/>
<accession>A0A2N3NJ87</accession>
<organism evidence="1 2">
    <name type="scientific">Lomentospora prolificans</name>
    <dbReference type="NCBI Taxonomy" id="41688"/>
    <lineage>
        <taxon>Eukaryota</taxon>
        <taxon>Fungi</taxon>
        <taxon>Dikarya</taxon>
        <taxon>Ascomycota</taxon>
        <taxon>Pezizomycotina</taxon>
        <taxon>Sordariomycetes</taxon>
        <taxon>Hypocreomycetidae</taxon>
        <taxon>Microascales</taxon>
        <taxon>Microascaceae</taxon>
        <taxon>Lomentospora</taxon>
    </lineage>
</organism>
<dbReference type="VEuPathDB" id="FungiDB:jhhlp_000617"/>
<evidence type="ECO:0000313" key="1">
    <source>
        <dbReference type="EMBL" id="PKS12412.1"/>
    </source>
</evidence>
<dbReference type="InterPro" id="IPR036291">
    <property type="entry name" value="NAD(P)-bd_dom_sf"/>
</dbReference>
<evidence type="ECO:0000313" key="2">
    <source>
        <dbReference type="Proteomes" id="UP000233524"/>
    </source>
</evidence>
<dbReference type="EMBL" id="NLAX01000003">
    <property type="protein sequence ID" value="PKS12412.1"/>
    <property type="molecule type" value="Genomic_DNA"/>
</dbReference>
<sequence length="247" mass="26475">MSKNALYAIIAGVGPGIGRATAVKFAKTYPVVLLARNPDNYTSVVKEIQDAGGRAIGITADATDERSLSAALETIKKELPNATAAAAIYNINGGFSKKPFLELKVEDLDDSLHSAPRGLFVFAQKFLPSLLESVKVSQHPPSLLITGATASIKGSAQFGTFAAGKFALRALGQSLAREFGPQGVHVAHVIVDGVIDIPRTKQWQVNNGVEGGKLEPEAIGETYWHLHTQHKSAFTQEIDLRPFVEKF</sequence>
<protein>
    <recommendedName>
        <fullName evidence="3">Oxidoreductase</fullName>
    </recommendedName>
</protein>
<dbReference type="PRINTS" id="PR00081">
    <property type="entry name" value="GDHRDH"/>
</dbReference>
<proteinExistence type="predicted"/>
<dbReference type="PANTHER" id="PTHR43431:SF7">
    <property type="entry name" value="OXIDOREDUCTASE, SHORT CHAIN DEHYDROGENASE_REDUCTASE FAMILY (AFU_ORTHOLOGUE AFUA_5G14000)"/>
    <property type="match status" value="1"/>
</dbReference>
<comment type="caution">
    <text evidence="1">The sequence shown here is derived from an EMBL/GenBank/DDBJ whole genome shotgun (WGS) entry which is preliminary data.</text>
</comment>
<dbReference type="InterPro" id="IPR002347">
    <property type="entry name" value="SDR_fam"/>
</dbReference>
<name>A0A2N3NJ87_9PEZI</name>
<dbReference type="InParanoid" id="A0A2N3NJ87"/>
<evidence type="ECO:0008006" key="3">
    <source>
        <dbReference type="Google" id="ProtNLM"/>
    </source>
</evidence>
<dbReference type="Gene3D" id="3.40.50.720">
    <property type="entry name" value="NAD(P)-binding Rossmann-like Domain"/>
    <property type="match status" value="1"/>
</dbReference>
<dbReference type="SUPFAM" id="SSF51735">
    <property type="entry name" value="NAD(P)-binding Rossmann-fold domains"/>
    <property type="match status" value="1"/>
</dbReference>
<reference evidence="1 2" key="1">
    <citation type="journal article" date="2017" name="G3 (Bethesda)">
        <title>First Draft Genome Sequence of the Pathogenic Fungus Lomentospora prolificans (Formerly Scedosporium prolificans).</title>
        <authorList>
            <person name="Luo R."/>
            <person name="Zimin A."/>
            <person name="Workman R."/>
            <person name="Fan Y."/>
            <person name="Pertea G."/>
            <person name="Grossman N."/>
            <person name="Wear M.P."/>
            <person name="Jia B."/>
            <person name="Miller H."/>
            <person name="Casadevall A."/>
            <person name="Timp W."/>
            <person name="Zhang S.X."/>
            <person name="Salzberg S.L."/>
        </authorList>
    </citation>
    <scope>NUCLEOTIDE SEQUENCE [LARGE SCALE GENOMIC DNA]</scope>
    <source>
        <strain evidence="1 2">JHH-5317</strain>
    </source>
</reference>
<dbReference type="OrthoDB" id="5399006at2759"/>
<keyword evidence="2" id="KW-1185">Reference proteome</keyword>
<dbReference type="PANTHER" id="PTHR43431">
    <property type="entry name" value="OXIDOREDUCTASE, SHORT CHAIN DEHYDROGENASE/REDUCTASE FAMILY (AFU_ORTHOLOGUE AFUA_5G14000)"/>
    <property type="match status" value="1"/>
</dbReference>